<gene>
    <name evidence="6" type="ORF">UCRPA7_3361</name>
</gene>
<evidence type="ECO:0000256" key="3">
    <source>
        <dbReference type="ARBA" id="ARBA00022989"/>
    </source>
</evidence>
<evidence type="ECO:0000256" key="4">
    <source>
        <dbReference type="ARBA" id="ARBA00023136"/>
    </source>
</evidence>
<dbReference type="GO" id="GO:0005351">
    <property type="term" value="F:carbohydrate:proton symporter activity"/>
    <property type="evidence" value="ECO:0007669"/>
    <property type="project" value="TreeGrafter"/>
</dbReference>
<dbReference type="GeneID" id="19323702"/>
<dbReference type="KEGG" id="tmn:UCRPA7_3361"/>
<dbReference type="InterPro" id="IPR005828">
    <property type="entry name" value="MFS_sugar_transport-like"/>
</dbReference>
<feature type="transmembrane region" description="Helical" evidence="5">
    <location>
        <begin position="37"/>
        <end position="54"/>
    </location>
</feature>
<dbReference type="eggNOG" id="KOG0254">
    <property type="taxonomic scope" value="Eukaryota"/>
</dbReference>
<proteinExistence type="predicted"/>
<evidence type="ECO:0000313" key="7">
    <source>
        <dbReference type="Proteomes" id="UP000014074"/>
    </source>
</evidence>
<feature type="transmembrane region" description="Helical" evidence="5">
    <location>
        <begin position="230"/>
        <end position="247"/>
    </location>
</feature>
<reference evidence="7" key="1">
    <citation type="journal article" date="2013" name="Genome Announc.">
        <title>Draft genome sequence of the ascomycete Phaeoacremonium aleophilum strain UCR-PA7, a causal agent of the esca disease complex in grapevines.</title>
        <authorList>
            <person name="Blanco-Ulate B."/>
            <person name="Rolshausen P."/>
            <person name="Cantu D."/>
        </authorList>
    </citation>
    <scope>NUCLEOTIDE SEQUENCE [LARGE SCALE GENOMIC DNA]</scope>
    <source>
        <strain evidence="7">UCR-PA7</strain>
    </source>
</reference>
<evidence type="ECO:0000256" key="1">
    <source>
        <dbReference type="ARBA" id="ARBA00004141"/>
    </source>
</evidence>
<keyword evidence="3 5" id="KW-1133">Transmembrane helix</keyword>
<feature type="transmembrane region" description="Helical" evidence="5">
    <location>
        <begin position="75"/>
        <end position="93"/>
    </location>
</feature>
<feature type="transmembrane region" description="Helical" evidence="5">
    <location>
        <begin position="285"/>
        <end position="304"/>
    </location>
</feature>
<sequence>MRLDLILRSTYTAGMDRVPKFFGLGAVGPLQPKSSKVTIVMLVIACCVFATTIGNGINIMPQYTDWFKLTTETKSLNTCASYIGWFIAAFLMGPVVDGTGRKGGILISVLLKFVGIALMTAAQSVPMFVVGRIILGWAKGTAAIAGSTSHPIVSQQHHDIIAGIRLERETHSLSYAEMVRTPNSRKRLMLALSVAVIAMLSGNNIVSYYLGDMLTEAGIYNTKVKLQISIVLNAWCLVCAMTGTYFMDKAGRKFLALLACVLMTITLFLVGVLTKFYGNGGELSGVYATVAMIFLFQGSYSVGITPITQLYPPEVLNYSIRANGMAAWSLVVNLCGLFSTFAMPIALSAIGWKLYMINGAWDALQAVYVAFCWIETKGLTLEDIDRLMDGKKLLGGRGSEEGTDVIEGYDIKETASETITKVKEDE</sequence>
<dbReference type="OrthoDB" id="4540492at2759"/>
<dbReference type="RefSeq" id="XP_007914063.1">
    <property type="nucleotide sequence ID" value="XM_007915872.1"/>
</dbReference>
<keyword evidence="4 5" id="KW-0472">Membrane</keyword>
<dbReference type="PANTHER" id="PTHR48022:SF31">
    <property type="entry name" value="HEXOSE TRANSPORTER"/>
    <property type="match status" value="1"/>
</dbReference>
<dbReference type="EMBL" id="KB933041">
    <property type="protein sequence ID" value="EOO01085.1"/>
    <property type="molecule type" value="Genomic_DNA"/>
</dbReference>
<dbReference type="Pfam" id="PF00083">
    <property type="entry name" value="Sugar_tr"/>
    <property type="match status" value="2"/>
</dbReference>
<accession>R8BP66</accession>
<dbReference type="HOGENOM" id="CLU_001265_30_13_1"/>
<feature type="transmembrane region" description="Helical" evidence="5">
    <location>
        <begin position="188"/>
        <end position="210"/>
    </location>
</feature>
<evidence type="ECO:0000256" key="5">
    <source>
        <dbReference type="SAM" id="Phobius"/>
    </source>
</evidence>
<feature type="transmembrane region" description="Helical" evidence="5">
    <location>
        <begin position="254"/>
        <end position="273"/>
    </location>
</feature>
<feature type="transmembrane region" description="Helical" evidence="5">
    <location>
        <begin position="105"/>
        <end position="130"/>
    </location>
</feature>
<dbReference type="GO" id="GO:0016020">
    <property type="term" value="C:membrane"/>
    <property type="evidence" value="ECO:0007669"/>
    <property type="project" value="UniProtKB-SubCell"/>
</dbReference>
<keyword evidence="7" id="KW-1185">Reference proteome</keyword>
<dbReference type="PANTHER" id="PTHR48022">
    <property type="entry name" value="PLASTIDIC GLUCOSE TRANSPORTER 4"/>
    <property type="match status" value="1"/>
</dbReference>
<dbReference type="InterPro" id="IPR050360">
    <property type="entry name" value="MFS_Sugar_Transporters"/>
</dbReference>
<dbReference type="InterPro" id="IPR036259">
    <property type="entry name" value="MFS_trans_sf"/>
</dbReference>
<feature type="transmembrane region" description="Helical" evidence="5">
    <location>
        <begin position="325"/>
        <end position="349"/>
    </location>
</feature>
<evidence type="ECO:0000313" key="6">
    <source>
        <dbReference type="EMBL" id="EOO01085.1"/>
    </source>
</evidence>
<comment type="subcellular location">
    <subcellularLocation>
        <location evidence="1">Membrane</location>
        <topology evidence="1">Multi-pass membrane protein</topology>
    </subcellularLocation>
</comment>
<evidence type="ECO:0000256" key="2">
    <source>
        <dbReference type="ARBA" id="ARBA00022692"/>
    </source>
</evidence>
<protein>
    <submittedName>
        <fullName evidence="6">Putative hexose transporter protein</fullName>
    </submittedName>
</protein>
<name>R8BP66_PHAM7</name>
<dbReference type="SUPFAM" id="SSF103473">
    <property type="entry name" value="MFS general substrate transporter"/>
    <property type="match status" value="1"/>
</dbReference>
<keyword evidence="2 5" id="KW-0812">Transmembrane</keyword>
<dbReference type="Proteomes" id="UP000014074">
    <property type="component" value="Unassembled WGS sequence"/>
</dbReference>
<dbReference type="AlphaFoldDB" id="R8BP66"/>
<dbReference type="Gene3D" id="1.20.1250.20">
    <property type="entry name" value="MFS general substrate transporter like domains"/>
    <property type="match status" value="2"/>
</dbReference>
<organism evidence="6 7">
    <name type="scientific">Phaeoacremonium minimum (strain UCR-PA7)</name>
    <name type="common">Esca disease fungus</name>
    <name type="synonym">Togninia minima</name>
    <dbReference type="NCBI Taxonomy" id="1286976"/>
    <lineage>
        <taxon>Eukaryota</taxon>
        <taxon>Fungi</taxon>
        <taxon>Dikarya</taxon>
        <taxon>Ascomycota</taxon>
        <taxon>Pezizomycotina</taxon>
        <taxon>Sordariomycetes</taxon>
        <taxon>Sordariomycetidae</taxon>
        <taxon>Togniniales</taxon>
        <taxon>Togniniaceae</taxon>
        <taxon>Phaeoacremonium</taxon>
    </lineage>
</organism>